<dbReference type="InterPro" id="IPR036614">
    <property type="entry name" value="RusA-like_sf"/>
</dbReference>
<dbReference type="RefSeq" id="WP_008299728.1">
    <property type="nucleotide sequence ID" value="NZ_AEXL02000098.1"/>
</dbReference>
<gene>
    <name evidence="1" type="ORF">BD31_I0829</name>
</gene>
<dbReference type="EMBL" id="AEXL02000098">
    <property type="protein sequence ID" value="EIJ65740.1"/>
    <property type="molecule type" value="Genomic_DNA"/>
</dbReference>
<dbReference type="GO" id="GO:0000287">
    <property type="term" value="F:magnesium ion binding"/>
    <property type="evidence" value="ECO:0007669"/>
    <property type="project" value="InterPro"/>
</dbReference>
<protein>
    <submittedName>
        <fullName evidence="1">Uncharacterized protein</fullName>
    </submittedName>
</protein>
<dbReference type="AlphaFoldDB" id="I3D1Z7"/>
<dbReference type="GO" id="GO:0006310">
    <property type="term" value="P:DNA recombination"/>
    <property type="evidence" value="ECO:0007669"/>
    <property type="project" value="InterPro"/>
</dbReference>
<keyword evidence="2" id="KW-1185">Reference proteome</keyword>
<organism evidence="1 2">
    <name type="scientific">Candidatus Nitrosopumilus salarius BD31</name>
    <dbReference type="NCBI Taxonomy" id="859350"/>
    <lineage>
        <taxon>Archaea</taxon>
        <taxon>Nitrososphaerota</taxon>
        <taxon>Nitrososphaeria</taxon>
        <taxon>Nitrosopumilales</taxon>
        <taxon>Nitrosopumilaceae</taxon>
        <taxon>Nitrosopumilus</taxon>
    </lineage>
</organism>
<reference evidence="1 2" key="1">
    <citation type="journal article" date="2012" name="J. Bacteriol.">
        <title>Genome sequence of "Candidatus Nitrosopumilus salaria" BD31, an ammonia-oxidizing archaeon from the San Francisco Bay estuary.</title>
        <authorList>
            <person name="Mosier A.C."/>
            <person name="Allen E.E."/>
            <person name="Kim M."/>
            <person name="Ferriera S."/>
            <person name="Francis C.A."/>
        </authorList>
    </citation>
    <scope>NUCLEOTIDE SEQUENCE [LARGE SCALE GENOMIC DNA]</scope>
    <source>
        <strain evidence="1 2">BD31</strain>
    </source>
</reference>
<evidence type="ECO:0000313" key="2">
    <source>
        <dbReference type="Proteomes" id="UP000003423"/>
    </source>
</evidence>
<name>I3D1Z7_9ARCH</name>
<proteinExistence type="predicted"/>
<dbReference type="Gene3D" id="3.30.1330.70">
    <property type="entry name" value="Holliday junction resolvase RusA"/>
    <property type="match status" value="1"/>
</dbReference>
<accession>I3D1Z7</accession>
<dbReference type="PATRIC" id="fig|859350.6.peg.1208"/>
<dbReference type="GO" id="GO:0006281">
    <property type="term" value="P:DNA repair"/>
    <property type="evidence" value="ECO:0007669"/>
    <property type="project" value="InterPro"/>
</dbReference>
<evidence type="ECO:0000313" key="1">
    <source>
        <dbReference type="EMBL" id="EIJ65740.1"/>
    </source>
</evidence>
<dbReference type="Proteomes" id="UP000003423">
    <property type="component" value="Unassembled WGS sequence"/>
</dbReference>
<sequence>MLEPISVRGFEPKTAKPGEEVARKITLRDFILTTHENLDKLREKYRGKNLSLNVIFYLYSGNIADSSRYVKDLDNLLKIVLDILPDYMDSAKKESGLGIIEGDRDDLIHEIHTKKEFVLDQDKEGMEIEISEVKN</sequence>
<comment type="caution">
    <text evidence="1">The sequence shown here is derived from an EMBL/GenBank/DDBJ whole genome shotgun (WGS) entry which is preliminary data.</text>
</comment>